<protein>
    <submittedName>
        <fullName evidence="1">Uncharacterized protein</fullName>
    </submittedName>
</protein>
<accession>A0A1Z5KFN0</accession>
<evidence type="ECO:0000313" key="2">
    <source>
        <dbReference type="Proteomes" id="UP000198406"/>
    </source>
</evidence>
<keyword evidence="2" id="KW-1185">Reference proteome</keyword>
<evidence type="ECO:0000313" key="1">
    <source>
        <dbReference type="EMBL" id="GAX24881.1"/>
    </source>
</evidence>
<reference evidence="1 2" key="1">
    <citation type="journal article" date="2015" name="Plant Cell">
        <title>Oil accumulation by the oleaginous diatom Fistulifera solaris as revealed by the genome and transcriptome.</title>
        <authorList>
            <person name="Tanaka T."/>
            <person name="Maeda Y."/>
            <person name="Veluchamy A."/>
            <person name="Tanaka M."/>
            <person name="Abida H."/>
            <person name="Marechal E."/>
            <person name="Bowler C."/>
            <person name="Muto M."/>
            <person name="Sunaga Y."/>
            <person name="Tanaka M."/>
            <person name="Yoshino T."/>
            <person name="Taniguchi T."/>
            <person name="Fukuda Y."/>
            <person name="Nemoto M."/>
            <person name="Matsumoto M."/>
            <person name="Wong P.S."/>
            <person name="Aburatani S."/>
            <person name="Fujibuchi W."/>
        </authorList>
    </citation>
    <scope>NUCLEOTIDE SEQUENCE [LARGE SCALE GENOMIC DNA]</scope>
    <source>
        <strain evidence="1 2">JPCC DA0580</strain>
    </source>
</reference>
<dbReference type="EMBL" id="BDSP01000218">
    <property type="protein sequence ID" value="GAX24881.1"/>
    <property type="molecule type" value="Genomic_DNA"/>
</dbReference>
<organism evidence="1 2">
    <name type="scientific">Fistulifera solaris</name>
    <name type="common">Oleaginous diatom</name>
    <dbReference type="NCBI Taxonomy" id="1519565"/>
    <lineage>
        <taxon>Eukaryota</taxon>
        <taxon>Sar</taxon>
        <taxon>Stramenopiles</taxon>
        <taxon>Ochrophyta</taxon>
        <taxon>Bacillariophyta</taxon>
        <taxon>Bacillariophyceae</taxon>
        <taxon>Bacillariophycidae</taxon>
        <taxon>Naviculales</taxon>
        <taxon>Naviculaceae</taxon>
        <taxon>Fistulifera</taxon>
    </lineage>
</organism>
<dbReference type="Proteomes" id="UP000198406">
    <property type="component" value="Unassembled WGS sequence"/>
</dbReference>
<comment type="caution">
    <text evidence="1">The sequence shown here is derived from an EMBL/GenBank/DDBJ whole genome shotgun (WGS) entry which is preliminary data.</text>
</comment>
<dbReference type="AlphaFoldDB" id="A0A1Z5KFN0"/>
<dbReference type="InParanoid" id="A0A1Z5KFN0"/>
<proteinExistence type="predicted"/>
<name>A0A1Z5KFN0_FISSO</name>
<sequence length="222" mass="25257">MGSDAPPVSQSPSARRNLRELFRRELSGKSWNRSGRTISTLSSHSSHDDKQKCQNNVSFADEAVEGMEVSVRFIETCRIHTEPLSEEERNLYFYTSSDVQAFQKDSALTALMYIKRREANIAWEENEYSIRGLEEMIQKASMKAGEKCKRERHCAKVLAEQERLRTQNLLSPERLRGASSSSSKADRAAAIIKAEHDAVFCGYKTDRRAKLVRQFSSIRSTS</sequence>
<gene>
    <name evidence="1" type="ORF">FisN_2Lh153</name>
</gene>